<dbReference type="InterPro" id="IPR027417">
    <property type="entry name" value="P-loop_NTPase"/>
</dbReference>
<proteinExistence type="inferred from homology"/>
<keyword evidence="3" id="KW-0547">Nucleotide-binding</keyword>
<dbReference type="PROSITE" id="PS00211">
    <property type="entry name" value="ABC_TRANSPORTER_1"/>
    <property type="match status" value="1"/>
</dbReference>
<protein>
    <submittedName>
        <fullName evidence="6">Unannotated protein</fullName>
    </submittedName>
</protein>
<reference evidence="6" key="1">
    <citation type="submission" date="2020-05" db="EMBL/GenBank/DDBJ databases">
        <authorList>
            <person name="Chiriac C."/>
            <person name="Salcher M."/>
            <person name="Ghai R."/>
            <person name="Kavagutti S V."/>
        </authorList>
    </citation>
    <scope>NUCLEOTIDE SEQUENCE</scope>
</reference>
<dbReference type="AlphaFoldDB" id="A0A6J6Q9U4"/>
<dbReference type="InterPro" id="IPR013563">
    <property type="entry name" value="Oligopep_ABC_C"/>
</dbReference>
<dbReference type="PROSITE" id="PS50893">
    <property type="entry name" value="ABC_TRANSPORTER_2"/>
    <property type="match status" value="1"/>
</dbReference>
<dbReference type="InterPro" id="IPR003439">
    <property type="entry name" value="ABC_transporter-like_ATP-bd"/>
</dbReference>
<dbReference type="GO" id="GO:0016887">
    <property type="term" value="F:ATP hydrolysis activity"/>
    <property type="evidence" value="ECO:0007669"/>
    <property type="project" value="InterPro"/>
</dbReference>
<evidence type="ECO:0000259" key="5">
    <source>
        <dbReference type="PROSITE" id="PS50893"/>
    </source>
</evidence>
<sequence>MTEETTTNGAEAPLLTATDLVKYFPVRAGLLKRTVGHVKAVDGISLEVHRGETIGLVGESGCGKSTLGRTLLRLIEPTSGSINFDGDELTGLSPRAMKTKRRDLQIIFQDSVGSLDPRMQVKQLVGEGLAIHNIPREERLDKVKDVLERVGLGPETLNRYPHQFSGGQRQRLGIARALVLQPKLIVADEPVSALDVSIQSQVLNLLVELKQAFGLTYVFVAHDLAVVGYIADRIAVMYLGKVVELADAADLFARPLHPYTVALLSAIPQPDPGRTRRRIVLSGDVPSPINPPSGCRFRTRCPIAQGICATDEPPLAKDGEGHYVACHFAGTPLPETQGSTA</sequence>
<dbReference type="SMART" id="SM00382">
    <property type="entry name" value="AAA"/>
    <property type="match status" value="1"/>
</dbReference>
<dbReference type="SUPFAM" id="SSF52540">
    <property type="entry name" value="P-loop containing nucleoside triphosphate hydrolases"/>
    <property type="match status" value="1"/>
</dbReference>
<evidence type="ECO:0000256" key="2">
    <source>
        <dbReference type="ARBA" id="ARBA00022448"/>
    </source>
</evidence>
<evidence type="ECO:0000256" key="3">
    <source>
        <dbReference type="ARBA" id="ARBA00022741"/>
    </source>
</evidence>
<dbReference type="GO" id="GO:0055085">
    <property type="term" value="P:transmembrane transport"/>
    <property type="evidence" value="ECO:0007669"/>
    <property type="project" value="UniProtKB-ARBA"/>
</dbReference>
<gene>
    <name evidence="6" type="ORF">UFOPK2399_01639</name>
</gene>
<dbReference type="Pfam" id="PF08352">
    <property type="entry name" value="oligo_HPY"/>
    <property type="match status" value="1"/>
</dbReference>
<dbReference type="Gene3D" id="3.40.50.300">
    <property type="entry name" value="P-loop containing nucleotide triphosphate hydrolases"/>
    <property type="match status" value="1"/>
</dbReference>
<dbReference type="Pfam" id="PF00005">
    <property type="entry name" value="ABC_tran"/>
    <property type="match status" value="1"/>
</dbReference>
<comment type="similarity">
    <text evidence="1">Belongs to the ABC transporter superfamily.</text>
</comment>
<accession>A0A6J6Q9U4</accession>
<dbReference type="NCBIfam" id="NF008453">
    <property type="entry name" value="PRK11308.1"/>
    <property type="match status" value="1"/>
</dbReference>
<dbReference type="GO" id="GO:0005524">
    <property type="term" value="F:ATP binding"/>
    <property type="evidence" value="ECO:0007669"/>
    <property type="project" value="UniProtKB-KW"/>
</dbReference>
<dbReference type="PANTHER" id="PTHR43776:SF7">
    <property type="entry name" value="D,D-DIPEPTIDE TRANSPORT ATP-BINDING PROTEIN DDPF-RELATED"/>
    <property type="match status" value="1"/>
</dbReference>
<organism evidence="6">
    <name type="scientific">freshwater metagenome</name>
    <dbReference type="NCBI Taxonomy" id="449393"/>
    <lineage>
        <taxon>unclassified sequences</taxon>
        <taxon>metagenomes</taxon>
        <taxon>ecological metagenomes</taxon>
    </lineage>
</organism>
<name>A0A6J6Q9U4_9ZZZZ</name>
<dbReference type="NCBIfam" id="TIGR01727">
    <property type="entry name" value="oligo_HPY"/>
    <property type="match status" value="1"/>
</dbReference>
<dbReference type="EMBL" id="CAEZXP010000006">
    <property type="protein sequence ID" value="CAB4705558.1"/>
    <property type="molecule type" value="Genomic_DNA"/>
</dbReference>
<dbReference type="FunFam" id="3.40.50.300:FF:000016">
    <property type="entry name" value="Oligopeptide ABC transporter ATP-binding component"/>
    <property type="match status" value="1"/>
</dbReference>
<evidence type="ECO:0000256" key="4">
    <source>
        <dbReference type="ARBA" id="ARBA00022840"/>
    </source>
</evidence>
<evidence type="ECO:0000313" key="6">
    <source>
        <dbReference type="EMBL" id="CAB4705558.1"/>
    </source>
</evidence>
<keyword evidence="4" id="KW-0067">ATP-binding</keyword>
<feature type="domain" description="ABC transporter" evidence="5">
    <location>
        <begin position="15"/>
        <end position="264"/>
    </location>
</feature>
<dbReference type="InterPro" id="IPR050319">
    <property type="entry name" value="ABC_transp_ATP-bind"/>
</dbReference>
<evidence type="ECO:0000256" key="1">
    <source>
        <dbReference type="ARBA" id="ARBA00005417"/>
    </source>
</evidence>
<dbReference type="PANTHER" id="PTHR43776">
    <property type="entry name" value="TRANSPORT ATP-BINDING PROTEIN"/>
    <property type="match status" value="1"/>
</dbReference>
<dbReference type="InterPro" id="IPR017871">
    <property type="entry name" value="ABC_transporter-like_CS"/>
</dbReference>
<keyword evidence="2" id="KW-0813">Transport</keyword>
<dbReference type="GO" id="GO:0015833">
    <property type="term" value="P:peptide transport"/>
    <property type="evidence" value="ECO:0007669"/>
    <property type="project" value="InterPro"/>
</dbReference>
<dbReference type="CDD" id="cd03257">
    <property type="entry name" value="ABC_NikE_OppD_transporters"/>
    <property type="match status" value="1"/>
</dbReference>
<dbReference type="InterPro" id="IPR003593">
    <property type="entry name" value="AAA+_ATPase"/>
</dbReference>